<proteinExistence type="predicted"/>
<sequence>MECMAKMEISTNVACRVQCDFCPQESHIEQYSTNNNLENISYGQPAQMSFDTFKKCLSTIPKSVIISFAGYTEPWLNPDCSKMIVYAYEKGHQIEVFTTLVGMKLIDLELIKHVKFNVFHLHLPDAMNIAKIAVNSAYINVLKKCLRDIPNVTGMLMVNLHPKIKKILNIDILPDEMNNRAGNLKNLKPNAKQFGPLSCNRSTKLDLVDVVDDNVLLPNGDVSLCHNDYGLQNIIGNLL</sequence>
<evidence type="ECO:0000313" key="1">
    <source>
        <dbReference type="EMBL" id="SVC07839.1"/>
    </source>
</evidence>
<gene>
    <name evidence="1" type="ORF">METZ01_LOCUS260693</name>
</gene>
<dbReference type="EMBL" id="UINC01072301">
    <property type="protein sequence ID" value="SVC07839.1"/>
    <property type="molecule type" value="Genomic_DNA"/>
</dbReference>
<protein>
    <recommendedName>
        <fullName evidence="2">Radical SAM core domain-containing protein</fullName>
    </recommendedName>
</protein>
<name>A0A382J885_9ZZZZ</name>
<dbReference type="SUPFAM" id="SSF102114">
    <property type="entry name" value="Radical SAM enzymes"/>
    <property type="match status" value="1"/>
</dbReference>
<dbReference type="Gene3D" id="3.20.20.70">
    <property type="entry name" value="Aldolase class I"/>
    <property type="match status" value="1"/>
</dbReference>
<evidence type="ECO:0008006" key="2">
    <source>
        <dbReference type="Google" id="ProtNLM"/>
    </source>
</evidence>
<feature type="non-terminal residue" evidence="1">
    <location>
        <position position="239"/>
    </location>
</feature>
<dbReference type="InterPro" id="IPR058240">
    <property type="entry name" value="rSAM_sf"/>
</dbReference>
<reference evidence="1" key="1">
    <citation type="submission" date="2018-05" db="EMBL/GenBank/DDBJ databases">
        <authorList>
            <person name="Lanie J.A."/>
            <person name="Ng W.-L."/>
            <person name="Kazmierczak K.M."/>
            <person name="Andrzejewski T.M."/>
            <person name="Davidsen T.M."/>
            <person name="Wayne K.J."/>
            <person name="Tettelin H."/>
            <person name="Glass J.I."/>
            <person name="Rusch D."/>
            <person name="Podicherti R."/>
            <person name="Tsui H.-C.T."/>
            <person name="Winkler M.E."/>
        </authorList>
    </citation>
    <scope>NUCLEOTIDE SEQUENCE</scope>
</reference>
<accession>A0A382J885</accession>
<dbReference type="InterPro" id="IPR013785">
    <property type="entry name" value="Aldolase_TIM"/>
</dbReference>
<dbReference type="AlphaFoldDB" id="A0A382J885"/>
<organism evidence="1">
    <name type="scientific">marine metagenome</name>
    <dbReference type="NCBI Taxonomy" id="408172"/>
    <lineage>
        <taxon>unclassified sequences</taxon>
        <taxon>metagenomes</taxon>
        <taxon>ecological metagenomes</taxon>
    </lineage>
</organism>